<evidence type="ECO:0000256" key="5">
    <source>
        <dbReference type="ARBA" id="ARBA00022573"/>
    </source>
</evidence>
<dbReference type="HAMAP" id="MF_00024">
    <property type="entry name" value="CobD_CbiB"/>
    <property type="match status" value="1"/>
</dbReference>
<keyword evidence="11" id="KW-1185">Reference proteome</keyword>
<name>A0ABS0AS49_9GAMM</name>
<dbReference type="Pfam" id="PF03186">
    <property type="entry name" value="CobD_Cbib"/>
    <property type="match status" value="1"/>
</dbReference>
<evidence type="ECO:0000256" key="8">
    <source>
        <dbReference type="ARBA" id="ARBA00023136"/>
    </source>
</evidence>
<dbReference type="PANTHER" id="PTHR34308:SF1">
    <property type="entry name" value="COBALAMIN BIOSYNTHESIS PROTEIN CBIB"/>
    <property type="match status" value="1"/>
</dbReference>
<dbReference type="NCBIfam" id="TIGR00380">
    <property type="entry name" value="cobal_cbiB"/>
    <property type="match status" value="1"/>
</dbReference>
<comment type="caution">
    <text evidence="10">The sequence shown here is derived from an EMBL/GenBank/DDBJ whole genome shotgun (WGS) entry which is preliminary data.</text>
</comment>
<evidence type="ECO:0000256" key="2">
    <source>
        <dbReference type="ARBA" id="ARBA00004953"/>
    </source>
</evidence>
<keyword evidence="8 9" id="KW-0472">Membrane</keyword>
<evidence type="ECO:0000256" key="7">
    <source>
        <dbReference type="ARBA" id="ARBA00022989"/>
    </source>
</evidence>
<keyword evidence="6 9" id="KW-0812">Transmembrane</keyword>
<keyword evidence="4" id="KW-1003">Cell membrane</keyword>
<sequence length="217" mass="22657">GARSLAEHARAVAAPLANGDLAAARRAVGLLVSRDTDALDTEGVARAATESVLENGADAVFASLFWFLVAGLPGVILHRVVNTLDALWGYRTPRYERFGKAAARLDDLLNWAPARLTALSYGLCGHLTPALRCWRVQAPRWDSPNAGPVMAAGAGALGVTLGGPAPYHGALKPRPWLGQGPEPDAAAIDAALTLVRRTLILWLGLALLLALLLGAGP</sequence>
<comment type="similarity">
    <text evidence="3">Belongs to the CobD/CbiB family.</text>
</comment>
<feature type="transmembrane region" description="Helical" evidence="9">
    <location>
        <begin position="199"/>
        <end position="216"/>
    </location>
</feature>
<dbReference type="EMBL" id="ARXX01000033">
    <property type="protein sequence ID" value="MBF5056948.1"/>
    <property type="molecule type" value="Genomic_DNA"/>
</dbReference>
<dbReference type="InterPro" id="IPR004485">
    <property type="entry name" value="Cobalamin_biosynth_CobD/CbiB"/>
</dbReference>
<feature type="transmembrane region" description="Helical" evidence="9">
    <location>
        <begin position="59"/>
        <end position="81"/>
    </location>
</feature>
<evidence type="ECO:0000256" key="1">
    <source>
        <dbReference type="ARBA" id="ARBA00004651"/>
    </source>
</evidence>
<dbReference type="PANTHER" id="PTHR34308">
    <property type="entry name" value="COBALAMIN BIOSYNTHESIS PROTEIN CBIB"/>
    <property type="match status" value="1"/>
</dbReference>
<evidence type="ECO:0000256" key="4">
    <source>
        <dbReference type="ARBA" id="ARBA00022475"/>
    </source>
</evidence>
<organism evidence="10 11">
    <name type="scientific">Alloalcanivorax profundimaris</name>
    <dbReference type="NCBI Taxonomy" id="2735259"/>
    <lineage>
        <taxon>Bacteria</taxon>
        <taxon>Pseudomonadati</taxon>
        <taxon>Pseudomonadota</taxon>
        <taxon>Gammaproteobacteria</taxon>
        <taxon>Oceanospirillales</taxon>
        <taxon>Alcanivoracaceae</taxon>
        <taxon>Alloalcanivorax</taxon>
    </lineage>
</organism>
<evidence type="ECO:0000256" key="3">
    <source>
        <dbReference type="ARBA" id="ARBA00006263"/>
    </source>
</evidence>
<accession>A0ABS0AS49</accession>
<gene>
    <name evidence="10" type="ORF">Y5W_02242</name>
</gene>
<evidence type="ECO:0000313" key="11">
    <source>
        <dbReference type="Proteomes" id="UP000662703"/>
    </source>
</evidence>
<evidence type="ECO:0000256" key="6">
    <source>
        <dbReference type="ARBA" id="ARBA00022692"/>
    </source>
</evidence>
<protein>
    <submittedName>
        <fullName evidence="10">Cobalamin biosynthesis protein</fullName>
    </submittedName>
</protein>
<dbReference type="RefSeq" id="WP_194865304.1">
    <property type="nucleotide sequence ID" value="NZ_ARXX01000033.1"/>
</dbReference>
<evidence type="ECO:0000313" key="10">
    <source>
        <dbReference type="EMBL" id="MBF5056948.1"/>
    </source>
</evidence>
<proteinExistence type="inferred from homology"/>
<reference evidence="10 11" key="1">
    <citation type="submission" date="2012-09" db="EMBL/GenBank/DDBJ databases">
        <title>Genome Sequence of alkane-degrading Bacterium Alcanivorax sp. 521-1.</title>
        <authorList>
            <person name="Lai Q."/>
            <person name="Shao Z."/>
        </authorList>
    </citation>
    <scope>NUCLEOTIDE SEQUENCE [LARGE SCALE GENOMIC DNA]</scope>
    <source>
        <strain evidence="10 11">521-1</strain>
    </source>
</reference>
<keyword evidence="7 9" id="KW-1133">Transmembrane helix</keyword>
<evidence type="ECO:0000256" key="9">
    <source>
        <dbReference type="SAM" id="Phobius"/>
    </source>
</evidence>
<feature type="non-terminal residue" evidence="10">
    <location>
        <position position="1"/>
    </location>
</feature>
<comment type="subcellular location">
    <subcellularLocation>
        <location evidence="1">Cell membrane</location>
        <topology evidence="1">Multi-pass membrane protein</topology>
    </subcellularLocation>
</comment>
<dbReference type="Proteomes" id="UP000662703">
    <property type="component" value="Unassembled WGS sequence"/>
</dbReference>
<comment type="pathway">
    <text evidence="2">Cofactor biosynthesis; adenosylcobalamin biosynthesis.</text>
</comment>
<keyword evidence="5" id="KW-0169">Cobalamin biosynthesis</keyword>